<dbReference type="Proteomes" id="UP001239680">
    <property type="component" value="Unassembled WGS sequence"/>
</dbReference>
<accession>A0ABU0VTP1</accession>
<sequence>MALWQRLRWKLRLRLQRQMLLARAIRKRRELRLISDRRASIRKTDSLAVICLRNEAVRLPHFLSHYRKLGVGHFLVIDNASTDGSAALLAAEPDVSVWRTEASYRSARFGLDWTNWLLLRYGHGHWCLTVDADELLVYPNCETRPLPALTKWLESTGQVAMPAMMLELYPEGPLGAEDYRAGEDPLTVLPWFDAGNYSVIRQPKLDNLWIQGGPRARVFFANDPRRAPTLNKLPLVKWHWRYAYLNSTHTALPATLNHVYATAGGATTSGVLLHTKFLPQILEKSAEEKERREHFADPRRFGSYYDGLIEAPVLFCERSTRYTGWRQLEALGLLSRGGWL</sequence>
<proteinExistence type="predicted"/>
<dbReference type="EC" id="2.4.-.-" evidence="1"/>
<gene>
    <name evidence="1" type="ORF">Q9295_01845</name>
</gene>
<reference evidence="1 2" key="1">
    <citation type="submission" date="2023-08" db="EMBL/GenBank/DDBJ databases">
        <title>Characterization of two Paracoccaceae strains isolated from Phycosphere and proposal of Xinfangfangia lacusdiani sp. nov.</title>
        <authorList>
            <person name="Deng Y."/>
            <person name="Zhang Y.Q."/>
        </authorList>
    </citation>
    <scope>NUCLEOTIDE SEQUENCE [LARGE SCALE GENOMIC DNA]</scope>
    <source>
        <strain evidence="1 2">CPCC 101601</strain>
    </source>
</reference>
<organism evidence="1 2">
    <name type="scientific">Pseudogemmobacter lacusdianii</name>
    <dbReference type="NCBI Taxonomy" id="3069608"/>
    <lineage>
        <taxon>Bacteria</taxon>
        <taxon>Pseudomonadati</taxon>
        <taxon>Pseudomonadota</taxon>
        <taxon>Alphaproteobacteria</taxon>
        <taxon>Rhodobacterales</taxon>
        <taxon>Paracoccaceae</taxon>
        <taxon>Pseudogemmobacter</taxon>
    </lineage>
</organism>
<protein>
    <submittedName>
        <fullName evidence="1">Glycosyltransferase family 2 protein</fullName>
        <ecNumber evidence="1">2.4.-.-</ecNumber>
    </submittedName>
</protein>
<keyword evidence="2" id="KW-1185">Reference proteome</keyword>
<dbReference type="GO" id="GO:0016757">
    <property type="term" value="F:glycosyltransferase activity"/>
    <property type="evidence" value="ECO:0007669"/>
    <property type="project" value="UniProtKB-KW"/>
</dbReference>
<dbReference type="Gene3D" id="3.90.550.10">
    <property type="entry name" value="Spore Coat Polysaccharide Biosynthesis Protein SpsA, Chain A"/>
    <property type="match status" value="1"/>
</dbReference>
<dbReference type="SUPFAM" id="SSF53448">
    <property type="entry name" value="Nucleotide-diphospho-sugar transferases"/>
    <property type="match status" value="1"/>
</dbReference>
<dbReference type="InterPro" id="IPR029044">
    <property type="entry name" value="Nucleotide-diphossugar_trans"/>
</dbReference>
<dbReference type="Pfam" id="PF13704">
    <property type="entry name" value="Glyco_tranf_2_4"/>
    <property type="match status" value="1"/>
</dbReference>
<keyword evidence="1" id="KW-0808">Transferase</keyword>
<dbReference type="EMBL" id="JAVDBT010000002">
    <property type="protein sequence ID" value="MDQ2065101.1"/>
    <property type="molecule type" value="Genomic_DNA"/>
</dbReference>
<evidence type="ECO:0000313" key="1">
    <source>
        <dbReference type="EMBL" id="MDQ2065101.1"/>
    </source>
</evidence>
<evidence type="ECO:0000313" key="2">
    <source>
        <dbReference type="Proteomes" id="UP001239680"/>
    </source>
</evidence>
<dbReference type="RefSeq" id="WP_306678796.1">
    <property type="nucleotide sequence ID" value="NZ_JAVDBT010000002.1"/>
</dbReference>
<name>A0ABU0VTP1_9RHOB</name>
<comment type="caution">
    <text evidence="1">The sequence shown here is derived from an EMBL/GenBank/DDBJ whole genome shotgun (WGS) entry which is preliminary data.</text>
</comment>
<keyword evidence="1" id="KW-0328">Glycosyltransferase</keyword>